<reference evidence="3 4" key="1">
    <citation type="journal article" date="2016" name="Nat. Commun.">
        <title>Extremotolerant tardigrade genome and improved radiotolerance of human cultured cells by tardigrade-unique protein.</title>
        <authorList>
            <person name="Hashimoto T."/>
            <person name="Horikawa D.D."/>
            <person name="Saito Y."/>
            <person name="Kuwahara H."/>
            <person name="Kozuka-Hata H."/>
            <person name="Shin-I T."/>
            <person name="Minakuchi Y."/>
            <person name="Ohishi K."/>
            <person name="Motoyama A."/>
            <person name="Aizu T."/>
            <person name="Enomoto A."/>
            <person name="Kondo K."/>
            <person name="Tanaka S."/>
            <person name="Hara Y."/>
            <person name="Koshikawa S."/>
            <person name="Sagara H."/>
            <person name="Miura T."/>
            <person name="Yokobori S."/>
            <person name="Miyagawa K."/>
            <person name="Suzuki Y."/>
            <person name="Kubo T."/>
            <person name="Oyama M."/>
            <person name="Kohara Y."/>
            <person name="Fujiyama A."/>
            <person name="Arakawa K."/>
            <person name="Katayama T."/>
            <person name="Toyoda A."/>
            <person name="Kunieda T."/>
        </authorList>
    </citation>
    <scope>NUCLEOTIDE SEQUENCE [LARGE SCALE GENOMIC DNA]</scope>
    <source>
        <strain evidence="3 4">YOKOZUNA-1</strain>
    </source>
</reference>
<protein>
    <submittedName>
        <fullName evidence="3">Uncharacterized protein</fullName>
    </submittedName>
</protein>
<feature type="region of interest" description="Disordered" evidence="2">
    <location>
        <begin position="224"/>
        <end position="258"/>
    </location>
</feature>
<evidence type="ECO:0000313" key="3">
    <source>
        <dbReference type="EMBL" id="GAU95138.1"/>
    </source>
</evidence>
<evidence type="ECO:0000256" key="1">
    <source>
        <dbReference type="SAM" id="Coils"/>
    </source>
</evidence>
<name>A0A1D1V9E6_RAMVA</name>
<dbReference type="Proteomes" id="UP000186922">
    <property type="component" value="Unassembled WGS sequence"/>
</dbReference>
<comment type="caution">
    <text evidence="3">The sequence shown here is derived from an EMBL/GenBank/DDBJ whole genome shotgun (WGS) entry which is preliminary data.</text>
</comment>
<feature type="compositionally biased region" description="Polar residues" evidence="2">
    <location>
        <begin position="243"/>
        <end position="258"/>
    </location>
</feature>
<evidence type="ECO:0000313" key="4">
    <source>
        <dbReference type="Proteomes" id="UP000186922"/>
    </source>
</evidence>
<organism evidence="3 4">
    <name type="scientific">Ramazzottius varieornatus</name>
    <name type="common">Water bear</name>
    <name type="synonym">Tardigrade</name>
    <dbReference type="NCBI Taxonomy" id="947166"/>
    <lineage>
        <taxon>Eukaryota</taxon>
        <taxon>Metazoa</taxon>
        <taxon>Ecdysozoa</taxon>
        <taxon>Tardigrada</taxon>
        <taxon>Eutardigrada</taxon>
        <taxon>Parachela</taxon>
        <taxon>Hypsibioidea</taxon>
        <taxon>Ramazzottiidae</taxon>
        <taxon>Ramazzottius</taxon>
    </lineage>
</organism>
<evidence type="ECO:0000256" key="2">
    <source>
        <dbReference type="SAM" id="MobiDB-lite"/>
    </source>
</evidence>
<sequence length="276" mass="29523">MLWFKTEGCPERFAFNVEPTLQSGFARCGLFPFSPETIGGTVKLFNDPTVNASGIRQIEPGQDHEELLELLRRRYGITSDIHHEENVQKGTTSGKVLAGALAKSLMDDAPKKKRKQKNTMLNLTSGAMVTSDEIVKTAEMIQAENLGRKTALKATNAAEKAGRQAGEKVASKAAEKAATRAAKAAEKEAEKAAKAAERTAKAVEKAAVKAAKAVAKASAKLSARDAKASRVSKRKAAEPASMISFSSKRFKQASSSKDPPNFSFISDIIAAESVLN</sequence>
<keyword evidence="4" id="KW-1185">Reference proteome</keyword>
<proteinExistence type="predicted"/>
<dbReference type="EMBL" id="BDGG01000003">
    <property type="protein sequence ID" value="GAU95138.1"/>
    <property type="molecule type" value="Genomic_DNA"/>
</dbReference>
<dbReference type="AlphaFoldDB" id="A0A1D1V9E6"/>
<accession>A0A1D1V9E6</accession>
<feature type="coiled-coil region" evidence="1">
    <location>
        <begin position="175"/>
        <end position="206"/>
    </location>
</feature>
<keyword evidence="1" id="KW-0175">Coiled coil</keyword>
<gene>
    <name evidence="3" type="primary">RvY_06813-1</name>
    <name evidence="3" type="synonym">RvY_06813.1</name>
    <name evidence="3" type="ORF">RvY_06813</name>
</gene>